<proteinExistence type="predicted"/>
<reference evidence="1" key="1">
    <citation type="journal article" date="2007" name="PLoS ONE">
        <title>The first genome sequence of an elite grapevine cultivar (Pinot noir Vitis vinifera L.): coping with a highly heterozygous genome.</title>
        <authorList>
            <person name="Velasco R."/>
            <person name="Zharkikh A."/>
            <person name="Troggio M."/>
            <person name="Cartwright D.A."/>
            <person name="Cestaro A."/>
            <person name="Pruss D."/>
            <person name="Pindo M."/>
            <person name="FitzGerald L.M."/>
            <person name="Vezzulli S."/>
            <person name="Reid J."/>
            <person name="Malacarne G."/>
            <person name="Iliev D."/>
            <person name="Coppola G."/>
            <person name="Wardell B."/>
            <person name="Micheletti D."/>
            <person name="Macalma T."/>
            <person name="Facci M."/>
            <person name="Mitchell J.T."/>
            <person name="Perazzolli M."/>
            <person name="Eldredge G."/>
            <person name="Gatto P."/>
            <person name="Oyzerski R."/>
            <person name="Moretto M."/>
            <person name="Gutin N."/>
            <person name="Stefanini M."/>
            <person name="Chen Y."/>
            <person name="Segala C."/>
            <person name="Davenport C."/>
            <person name="Dematte L."/>
            <person name="Mraz A."/>
            <person name="Battilana J."/>
            <person name="Stormo K."/>
            <person name="Costa F."/>
            <person name="Tao Q."/>
            <person name="Si-Ammour A."/>
            <person name="Harkins T."/>
            <person name="Lackey A."/>
            <person name="Perbost C."/>
            <person name="Taillon B."/>
            <person name="Stella A."/>
            <person name="Solovyev V."/>
            <person name="Fawcett J.A."/>
            <person name="Sterck L."/>
            <person name="Vandepoele K."/>
            <person name="Grando S.M."/>
            <person name="Toppo S."/>
            <person name="Moser C."/>
            <person name="Lanchbury J."/>
            <person name="Bogden R."/>
            <person name="Skolnick M."/>
            <person name="Sgaramella V."/>
            <person name="Bhatnagar S.K."/>
            <person name="Fontana P."/>
            <person name="Gutin A."/>
            <person name="Van de Peer Y."/>
            <person name="Salamini F."/>
            <person name="Viola R."/>
        </authorList>
    </citation>
    <scope>NUCLEOTIDE SEQUENCE</scope>
</reference>
<gene>
    <name evidence="1" type="ORF">VITISV_020030</name>
</gene>
<dbReference type="AlphaFoldDB" id="A5C901"/>
<name>A5C901_VITVI</name>
<protein>
    <submittedName>
        <fullName evidence="1">Uncharacterized protein</fullName>
    </submittedName>
</protein>
<organism evidence="1">
    <name type="scientific">Vitis vinifera</name>
    <name type="common">Grape</name>
    <dbReference type="NCBI Taxonomy" id="29760"/>
    <lineage>
        <taxon>Eukaryota</taxon>
        <taxon>Viridiplantae</taxon>
        <taxon>Streptophyta</taxon>
        <taxon>Embryophyta</taxon>
        <taxon>Tracheophyta</taxon>
        <taxon>Spermatophyta</taxon>
        <taxon>Magnoliopsida</taxon>
        <taxon>eudicotyledons</taxon>
        <taxon>Gunneridae</taxon>
        <taxon>Pentapetalae</taxon>
        <taxon>rosids</taxon>
        <taxon>Vitales</taxon>
        <taxon>Vitaceae</taxon>
        <taxon>Viteae</taxon>
        <taxon>Vitis</taxon>
    </lineage>
</organism>
<sequence>MGMKNRGMGVMSSRCGEHGMNIVMRREVSQVRGVVDDELRVMGMTMGMNRDGVMWARGEHECGMNVMQPCMVRKGFGVVRESRLLVMGSQADLHPNITPLVIMRTSAYPICLAAPVMRMRTGSLVIARIIRRRRETKRCLQIYHTIGILKLSLFGTTIPWSHILECSPISKNVRTPRAKASRGQTDSGRPIENLSHNFFGPKCEIRRMPRRDIRNRGWIAKQSKHNRERNEFQRATFHPSLIRSSRQRPADPHATCQPSIGILKASSDSALASQEKTRGGARLFHVAK</sequence>
<dbReference type="EMBL" id="AM486490">
    <property type="protein sequence ID" value="CAN79822.1"/>
    <property type="molecule type" value="Genomic_DNA"/>
</dbReference>
<evidence type="ECO:0000313" key="1">
    <source>
        <dbReference type="EMBL" id="CAN79822.1"/>
    </source>
</evidence>
<accession>A5C901</accession>